<dbReference type="OrthoDB" id="8564939at2"/>
<organism evidence="1 2">
    <name type="scientific">Noviherbaspirillum humi</name>
    <dbReference type="NCBI Taxonomy" id="1688639"/>
    <lineage>
        <taxon>Bacteria</taxon>
        <taxon>Pseudomonadati</taxon>
        <taxon>Pseudomonadota</taxon>
        <taxon>Betaproteobacteria</taxon>
        <taxon>Burkholderiales</taxon>
        <taxon>Oxalobacteraceae</taxon>
        <taxon>Noviherbaspirillum</taxon>
    </lineage>
</organism>
<dbReference type="Proteomes" id="UP000198284">
    <property type="component" value="Unassembled WGS sequence"/>
</dbReference>
<dbReference type="EMBL" id="FZOT01000004">
    <property type="protein sequence ID" value="SNS61906.1"/>
    <property type="molecule type" value="Genomic_DNA"/>
</dbReference>
<dbReference type="InterPro" id="IPR029063">
    <property type="entry name" value="SAM-dependent_MTases_sf"/>
</dbReference>
<accession>A0A239FXJ1</accession>
<dbReference type="Gene3D" id="3.40.50.150">
    <property type="entry name" value="Vaccinia Virus protein VP39"/>
    <property type="match status" value="1"/>
</dbReference>
<dbReference type="Pfam" id="PF13489">
    <property type="entry name" value="Methyltransf_23"/>
    <property type="match status" value="1"/>
</dbReference>
<keyword evidence="2" id="KW-1185">Reference proteome</keyword>
<keyword evidence="1" id="KW-0489">Methyltransferase</keyword>
<dbReference type="AlphaFoldDB" id="A0A239FXJ1"/>
<reference evidence="1 2" key="1">
    <citation type="submission" date="2017-06" db="EMBL/GenBank/DDBJ databases">
        <authorList>
            <person name="Kim H.J."/>
            <person name="Triplett B.A."/>
        </authorList>
    </citation>
    <scope>NUCLEOTIDE SEQUENCE [LARGE SCALE GENOMIC DNA]</scope>
    <source>
        <strain evidence="1 2">U15</strain>
    </source>
</reference>
<name>A0A239FXJ1_9BURK</name>
<protein>
    <submittedName>
        <fullName evidence="1">2-polyprenyl-3-methyl-5-hydroxy-6-metoxy-1,4-benzoquinol methylase</fullName>
    </submittedName>
</protein>
<dbReference type="GO" id="GO:0032259">
    <property type="term" value="P:methylation"/>
    <property type="evidence" value="ECO:0007669"/>
    <property type="project" value="UniProtKB-KW"/>
</dbReference>
<gene>
    <name evidence="1" type="ORF">SAMN06265795_104155</name>
</gene>
<evidence type="ECO:0000313" key="2">
    <source>
        <dbReference type="Proteomes" id="UP000198284"/>
    </source>
</evidence>
<sequence>MRDFNLEFSDRFQKYQHDFDAVVRHYLLKAVSPFLGDGIKALELGCYKGDMTEQILDYVGDLTVVEGASVLADAVRERFQGRVKVVNSTFEALTMEPIYDVAFLVHTLEHLDDPIAILKRIQSWLKPGGKLIVAVPNANALSRQIAVKMGLIDFNAAVTPAEASHGHRITYASDMLDHHLRQAGLQAVDEGGILLKPLANFQFDLALREKIIDEKYLDGCFELGRKYPDLCASLYRVCASR</sequence>
<dbReference type="CDD" id="cd02440">
    <property type="entry name" value="AdoMet_MTases"/>
    <property type="match status" value="1"/>
</dbReference>
<dbReference type="SUPFAM" id="SSF53335">
    <property type="entry name" value="S-adenosyl-L-methionine-dependent methyltransferases"/>
    <property type="match status" value="1"/>
</dbReference>
<keyword evidence="1" id="KW-0808">Transferase</keyword>
<dbReference type="GO" id="GO:0008168">
    <property type="term" value="F:methyltransferase activity"/>
    <property type="evidence" value="ECO:0007669"/>
    <property type="project" value="UniProtKB-KW"/>
</dbReference>
<dbReference type="PANTHER" id="PTHR43861">
    <property type="entry name" value="TRANS-ACONITATE 2-METHYLTRANSFERASE-RELATED"/>
    <property type="match status" value="1"/>
</dbReference>
<proteinExistence type="predicted"/>
<evidence type="ECO:0000313" key="1">
    <source>
        <dbReference type="EMBL" id="SNS61906.1"/>
    </source>
</evidence>
<dbReference type="RefSeq" id="WP_089399004.1">
    <property type="nucleotide sequence ID" value="NZ_FZOT01000004.1"/>
</dbReference>